<dbReference type="Proteomes" id="UP000237662">
    <property type="component" value="Unassembled WGS sequence"/>
</dbReference>
<dbReference type="RefSeq" id="WP_104421301.1">
    <property type="nucleotide sequence ID" value="NZ_PTJC01000007.1"/>
</dbReference>
<name>A0A2S6I0W1_9BACT</name>
<proteinExistence type="predicted"/>
<dbReference type="AlphaFoldDB" id="A0A2S6I0W1"/>
<evidence type="ECO:0000313" key="2">
    <source>
        <dbReference type="EMBL" id="PPK84575.1"/>
    </source>
</evidence>
<dbReference type="EMBL" id="PTJC01000007">
    <property type="protein sequence ID" value="PPK84575.1"/>
    <property type="molecule type" value="Genomic_DNA"/>
</dbReference>
<dbReference type="PROSITE" id="PS51257">
    <property type="entry name" value="PROKAR_LIPOPROTEIN"/>
    <property type="match status" value="1"/>
</dbReference>
<evidence type="ECO:0000259" key="1">
    <source>
        <dbReference type="Pfam" id="PF13648"/>
    </source>
</evidence>
<sequence>MPHRLLPLLALLFIACSKDDSITPDEILGTWKLTEVYLDPGDGSGSFEPADYEREITFYADSTYRTSRQICTILDQDEGPGTGRYSPGEDVIFPTECRIGAEYTYSVDGRELTISYLCFEGCAERYEKLRN</sequence>
<dbReference type="OrthoDB" id="955522at2"/>
<evidence type="ECO:0000313" key="3">
    <source>
        <dbReference type="Proteomes" id="UP000237662"/>
    </source>
</evidence>
<organism evidence="2 3">
    <name type="scientific">Neolewinella xylanilytica</name>
    <dbReference type="NCBI Taxonomy" id="1514080"/>
    <lineage>
        <taxon>Bacteria</taxon>
        <taxon>Pseudomonadati</taxon>
        <taxon>Bacteroidota</taxon>
        <taxon>Saprospiria</taxon>
        <taxon>Saprospirales</taxon>
        <taxon>Lewinellaceae</taxon>
        <taxon>Neolewinella</taxon>
    </lineage>
</organism>
<comment type="caution">
    <text evidence="2">The sequence shown here is derived from an EMBL/GenBank/DDBJ whole genome shotgun (WGS) entry which is preliminary data.</text>
</comment>
<reference evidence="2 3" key="1">
    <citation type="submission" date="2018-02" db="EMBL/GenBank/DDBJ databases">
        <title>Genomic Encyclopedia of Archaeal and Bacterial Type Strains, Phase II (KMG-II): from individual species to whole genera.</title>
        <authorList>
            <person name="Goeker M."/>
        </authorList>
    </citation>
    <scope>NUCLEOTIDE SEQUENCE [LARGE SCALE GENOMIC DNA]</scope>
    <source>
        <strain evidence="2 3">DSM 29526</strain>
    </source>
</reference>
<feature type="domain" description="Lipocalin-like" evidence="1">
    <location>
        <begin position="27"/>
        <end position="119"/>
    </location>
</feature>
<dbReference type="InterPro" id="IPR024311">
    <property type="entry name" value="Lipocalin-like"/>
</dbReference>
<keyword evidence="3" id="KW-1185">Reference proteome</keyword>
<protein>
    <recommendedName>
        <fullName evidence="1">Lipocalin-like domain-containing protein</fullName>
    </recommendedName>
</protein>
<dbReference type="Pfam" id="PF13648">
    <property type="entry name" value="Lipocalin_4"/>
    <property type="match status" value="1"/>
</dbReference>
<gene>
    <name evidence="2" type="ORF">CLV84_3737</name>
</gene>
<accession>A0A2S6I0W1</accession>